<protein>
    <submittedName>
        <fullName evidence="1">Uncharacterized protein</fullName>
    </submittedName>
</protein>
<organism evidence="1 2">
    <name type="scientific">Punica granatum</name>
    <name type="common">Pomegranate</name>
    <dbReference type="NCBI Taxonomy" id="22663"/>
    <lineage>
        <taxon>Eukaryota</taxon>
        <taxon>Viridiplantae</taxon>
        <taxon>Streptophyta</taxon>
        <taxon>Embryophyta</taxon>
        <taxon>Tracheophyta</taxon>
        <taxon>Spermatophyta</taxon>
        <taxon>Magnoliopsida</taxon>
        <taxon>eudicotyledons</taxon>
        <taxon>Gunneridae</taxon>
        <taxon>Pentapetalae</taxon>
        <taxon>rosids</taxon>
        <taxon>malvids</taxon>
        <taxon>Myrtales</taxon>
        <taxon>Lythraceae</taxon>
        <taxon>Punica</taxon>
    </lineage>
</organism>
<evidence type="ECO:0000313" key="2">
    <source>
        <dbReference type="Proteomes" id="UP000197138"/>
    </source>
</evidence>
<accession>A0A218XEJ4</accession>
<sequence length="139" mass="15753">MDSMAYRPNDILQSETLCCALEVQQANWELYRKQKQAEAVLYQQMRVTEAQKASAEADFFAKQKAADAELYAKRGRRQRGLWLWPTSRTGISRPSSGPLEAIILPDGLLDDGPLNVPADCQDKCRGHPWPPAKDQRLEH</sequence>
<gene>
    <name evidence="1" type="ORF">CDL15_Pgr012709</name>
</gene>
<evidence type="ECO:0000313" key="1">
    <source>
        <dbReference type="EMBL" id="OWM83228.1"/>
    </source>
</evidence>
<proteinExistence type="predicted"/>
<reference evidence="2" key="1">
    <citation type="journal article" date="2017" name="Plant J.">
        <title>The pomegranate (Punica granatum L.) genome and the genomics of punicalagin biosynthesis.</title>
        <authorList>
            <person name="Qin G."/>
            <person name="Xu C."/>
            <person name="Ming R."/>
            <person name="Tang H."/>
            <person name="Guyot R."/>
            <person name="Kramer E.M."/>
            <person name="Hu Y."/>
            <person name="Yi X."/>
            <person name="Qi Y."/>
            <person name="Xu X."/>
            <person name="Gao Z."/>
            <person name="Pan H."/>
            <person name="Jian J."/>
            <person name="Tian Y."/>
            <person name="Yue Z."/>
            <person name="Xu Y."/>
        </authorList>
    </citation>
    <scope>NUCLEOTIDE SEQUENCE [LARGE SCALE GENOMIC DNA]</scope>
    <source>
        <strain evidence="2">cv. Dabenzi</strain>
    </source>
</reference>
<dbReference type="EMBL" id="MTKT01001932">
    <property type="protein sequence ID" value="OWM83228.1"/>
    <property type="molecule type" value="Genomic_DNA"/>
</dbReference>
<dbReference type="Proteomes" id="UP000197138">
    <property type="component" value="Unassembled WGS sequence"/>
</dbReference>
<comment type="caution">
    <text evidence="1">The sequence shown here is derived from an EMBL/GenBank/DDBJ whole genome shotgun (WGS) entry which is preliminary data.</text>
</comment>
<dbReference type="AlphaFoldDB" id="A0A218XEJ4"/>
<name>A0A218XEJ4_PUNGR</name>